<organism evidence="2 3">
    <name type="scientific">Pseudonocardia xinjiangensis</name>
    <dbReference type="NCBI Taxonomy" id="75289"/>
    <lineage>
        <taxon>Bacteria</taxon>
        <taxon>Bacillati</taxon>
        <taxon>Actinomycetota</taxon>
        <taxon>Actinomycetes</taxon>
        <taxon>Pseudonocardiales</taxon>
        <taxon>Pseudonocardiaceae</taxon>
        <taxon>Pseudonocardia</taxon>
    </lineage>
</organism>
<dbReference type="Gene3D" id="1.20.120.520">
    <property type="entry name" value="nmb1532 protein domain like"/>
    <property type="match status" value="1"/>
</dbReference>
<evidence type="ECO:0000259" key="1">
    <source>
        <dbReference type="Pfam" id="PF01814"/>
    </source>
</evidence>
<feature type="domain" description="Hemerythrin-like" evidence="1">
    <location>
        <begin position="14"/>
        <end position="152"/>
    </location>
</feature>
<evidence type="ECO:0000313" key="3">
    <source>
        <dbReference type="Proteomes" id="UP001296706"/>
    </source>
</evidence>
<dbReference type="InterPro" id="IPR012312">
    <property type="entry name" value="Hemerythrin-like"/>
</dbReference>
<evidence type="ECO:0000313" key="2">
    <source>
        <dbReference type="EMBL" id="NMH79188.1"/>
    </source>
</evidence>
<keyword evidence="3" id="KW-1185">Reference proteome</keyword>
<gene>
    <name evidence="2" type="ORF">HF577_19100</name>
</gene>
<protein>
    <submittedName>
        <fullName evidence="2">Hemerythrin domain-containing protein</fullName>
    </submittedName>
</protein>
<dbReference type="Pfam" id="PF01814">
    <property type="entry name" value="Hemerythrin"/>
    <property type="match status" value="1"/>
</dbReference>
<name>A0ABX1RFL0_9PSEU</name>
<dbReference type="Proteomes" id="UP001296706">
    <property type="component" value="Unassembled WGS sequence"/>
</dbReference>
<dbReference type="EMBL" id="JAAXKY010000061">
    <property type="protein sequence ID" value="NMH79188.1"/>
    <property type="molecule type" value="Genomic_DNA"/>
</dbReference>
<proteinExistence type="predicted"/>
<reference evidence="2 3" key="1">
    <citation type="submission" date="2020-04" db="EMBL/GenBank/DDBJ databases">
        <authorList>
            <person name="Klaysubun C."/>
            <person name="Duangmal K."/>
            <person name="Lipun K."/>
        </authorList>
    </citation>
    <scope>NUCLEOTIDE SEQUENCE [LARGE SCALE GENOMIC DNA]</scope>
    <source>
        <strain evidence="2 3">JCM 11839</strain>
    </source>
</reference>
<comment type="caution">
    <text evidence="2">The sequence shown here is derived from an EMBL/GenBank/DDBJ whole genome shotgun (WGS) entry which is preliminary data.</text>
</comment>
<sequence length="229" mass="24930">MTALQPDPAEGLRMYDELLAVHTILRRGSELIAQSLKVLADDGPVDVRALVSVAQWHNGFLHHHHRSEDAQFWPLLRRLFPGSADDLTRLTQEHEELDANLTALSEAIGALGAARTPAERRAAVQVAATTGYPKAVVCRDALGEHLDDEEPVLRALFPQVSAAEIRTLRAAIVAAAPKSGPDLVLGLLSDPTPAPGYDAIVANFPPPVRWLRPVLLRRYHARRKALGVA</sequence>
<dbReference type="RefSeq" id="WP_169397252.1">
    <property type="nucleotide sequence ID" value="NZ_BAAAJH010000027.1"/>
</dbReference>
<dbReference type="CDD" id="cd12108">
    <property type="entry name" value="Hr-like"/>
    <property type="match status" value="1"/>
</dbReference>
<accession>A0ABX1RFL0</accession>